<accession>A0A3P7PEG1</accession>
<reference evidence="1 2" key="1">
    <citation type="submission" date="2018-11" db="EMBL/GenBank/DDBJ databases">
        <authorList>
            <consortium name="Pathogen Informatics"/>
        </authorList>
    </citation>
    <scope>NUCLEOTIDE SEQUENCE [LARGE SCALE GENOMIC DNA]</scope>
</reference>
<dbReference type="Proteomes" id="UP000281553">
    <property type="component" value="Unassembled WGS sequence"/>
</dbReference>
<dbReference type="EMBL" id="UYRU01100925">
    <property type="protein sequence ID" value="VDN41261.1"/>
    <property type="molecule type" value="Genomic_DNA"/>
</dbReference>
<sequence length="244" mass="27299">WRAFELARSKLSRILKSRNALNSPSTGKSVSCGNGAQSGIGSFLEYEKYAQLLGKSLEDLSRTVKSGMALNFPPSPKSIDDASAAIRSFLKNSKNVHFLEKSLEDLKKTSSSKLEECIRRCSLAYDSITGREIVRKASLSVLEAEQAFVDCQLSRRRCQQKLFELQKRRVEAVRQADLISPTSDSFNSLITIEREQIQRKDTIQRVSADPSVEYTVDLVEIDDQTVVSVHLCCVVDARSDQDTE</sequence>
<dbReference type="AlphaFoldDB" id="A0A3P7PEG1"/>
<name>A0A3P7PEG1_DIBLA</name>
<keyword evidence="2" id="KW-1185">Reference proteome</keyword>
<feature type="non-terminal residue" evidence="1">
    <location>
        <position position="1"/>
    </location>
</feature>
<evidence type="ECO:0000313" key="1">
    <source>
        <dbReference type="EMBL" id="VDN41261.1"/>
    </source>
</evidence>
<evidence type="ECO:0000313" key="2">
    <source>
        <dbReference type="Proteomes" id="UP000281553"/>
    </source>
</evidence>
<protein>
    <submittedName>
        <fullName evidence="1">Uncharacterized protein</fullName>
    </submittedName>
</protein>
<gene>
    <name evidence="1" type="ORF">DILT_LOCUS18489</name>
</gene>
<proteinExistence type="predicted"/>
<organism evidence="1 2">
    <name type="scientific">Dibothriocephalus latus</name>
    <name type="common">Fish tapeworm</name>
    <name type="synonym">Diphyllobothrium latum</name>
    <dbReference type="NCBI Taxonomy" id="60516"/>
    <lineage>
        <taxon>Eukaryota</taxon>
        <taxon>Metazoa</taxon>
        <taxon>Spiralia</taxon>
        <taxon>Lophotrochozoa</taxon>
        <taxon>Platyhelminthes</taxon>
        <taxon>Cestoda</taxon>
        <taxon>Eucestoda</taxon>
        <taxon>Diphyllobothriidea</taxon>
        <taxon>Diphyllobothriidae</taxon>
        <taxon>Dibothriocephalus</taxon>
    </lineage>
</organism>